<reference evidence="1 2" key="1">
    <citation type="submission" date="2017-06" db="EMBL/GenBank/DDBJ databases">
        <authorList>
            <person name="Kim H.J."/>
            <person name="Triplett B.A."/>
        </authorList>
    </citation>
    <scope>NUCLEOTIDE SEQUENCE [LARGE SCALE GENOMIC DNA]</scope>
    <source>
        <strain evidence="1 2">DSM 44272</strain>
    </source>
</reference>
<dbReference type="InterPro" id="IPR036390">
    <property type="entry name" value="WH_DNA-bd_sf"/>
</dbReference>
<sequence length="141" mass="15470">MPDMEAQRPIGWWVRRLDALLEQAVDSAVAGEELTRRHWQVLHSLAEGASGDLRATLADFPGDVGAVVTDLVERGWVERSTDDGLTLTAEGRAGHDRVAAAVGRVRKHVADGLSAQEYEHAILVLGRMVENVQRALERPED</sequence>
<dbReference type="Proteomes" id="UP000198403">
    <property type="component" value="Unassembled WGS sequence"/>
</dbReference>
<keyword evidence="1" id="KW-0238">DNA-binding</keyword>
<gene>
    <name evidence="1" type="ORF">SAMN06272737_13429</name>
</gene>
<dbReference type="GO" id="GO:0003677">
    <property type="term" value="F:DNA binding"/>
    <property type="evidence" value="ECO:0007669"/>
    <property type="project" value="UniProtKB-KW"/>
</dbReference>
<organism evidence="1 2">
    <name type="scientific">Blastococcus mobilis</name>
    <dbReference type="NCBI Taxonomy" id="1938746"/>
    <lineage>
        <taxon>Bacteria</taxon>
        <taxon>Bacillati</taxon>
        <taxon>Actinomycetota</taxon>
        <taxon>Actinomycetes</taxon>
        <taxon>Geodermatophilales</taxon>
        <taxon>Geodermatophilaceae</taxon>
        <taxon>Blastococcus</taxon>
    </lineage>
</organism>
<dbReference type="OrthoDB" id="3697068at2"/>
<dbReference type="RefSeq" id="WP_089338638.1">
    <property type="nucleotide sequence ID" value="NZ_FZNO01000034.1"/>
</dbReference>
<proteinExistence type="predicted"/>
<dbReference type="SUPFAM" id="SSF46785">
    <property type="entry name" value="Winged helix' DNA-binding domain"/>
    <property type="match status" value="1"/>
</dbReference>
<keyword evidence="2" id="KW-1185">Reference proteome</keyword>
<dbReference type="EMBL" id="FZNO01000034">
    <property type="protein sequence ID" value="SNR87634.1"/>
    <property type="molecule type" value="Genomic_DNA"/>
</dbReference>
<protein>
    <submittedName>
        <fullName evidence="1">DNA-binding transcriptional regulator, MarR family</fullName>
    </submittedName>
</protein>
<dbReference type="AlphaFoldDB" id="A0A238ZXW8"/>
<name>A0A238ZXW8_9ACTN</name>
<accession>A0A238ZXW8</accession>
<evidence type="ECO:0000313" key="1">
    <source>
        <dbReference type="EMBL" id="SNR87634.1"/>
    </source>
</evidence>
<dbReference type="InterPro" id="IPR036388">
    <property type="entry name" value="WH-like_DNA-bd_sf"/>
</dbReference>
<evidence type="ECO:0000313" key="2">
    <source>
        <dbReference type="Proteomes" id="UP000198403"/>
    </source>
</evidence>
<dbReference type="Gene3D" id="1.10.10.10">
    <property type="entry name" value="Winged helix-like DNA-binding domain superfamily/Winged helix DNA-binding domain"/>
    <property type="match status" value="1"/>
</dbReference>